<dbReference type="SUPFAM" id="SSF50475">
    <property type="entry name" value="FMN-binding split barrel"/>
    <property type="match status" value="1"/>
</dbReference>
<dbReference type="Pfam" id="PF01243">
    <property type="entry name" value="PNPOx_N"/>
    <property type="match status" value="1"/>
</dbReference>
<reference evidence="2 3" key="1">
    <citation type="submission" date="2019-06" db="EMBL/GenBank/DDBJ databases">
        <authorList>
            <person name="Jiang L."/>
        </authorList>
    </citation>
    <scope>NUCLEOTIDE SEQUENCE [LARGE SCALE GENOMIC DNA]</scope>
    <source>
        <strain evidence="2 3">YIM 48858</strain>
    </source>
</reference>
<dbReference type="PANTHER" id="PTHR39336:SF1">
    <property type="entry name" value="PYRIDOXAMINE PHOSPHATE OXIDASE FAMILY PROTEIN (AFU_ORTHOLOGUE AFUA_6G11440)"/>
    <property type="match status" value="1"/>
</dbReference>
<dbReference type="EMBL" id="VDFV01000022">
    <property type="protein sequence ID" value="TNC69123.1"/>
    <property type="molecule type" value="Genomic_DNA"/>
</dbReference>
<protein>
    <submittedName>
        <fullName evidence="2">Pyridoxamine 5'-phosphate oxidase family protein</fullName>
    </submittedName>
</protein>
<dbReference type="InterPro" id="IPR011576">
    <property type="entry name" value="Pyridox_Oxase_N"/>
</dbReference>
<comment type="caution">
    <text evidence="2">The sequence shown here is derived from an EMBL/GenBank/DDBJ whole genome shotgun (WGS) entry which is preliminary data.</text>
</comment>
<dbReference type="PANTHER" id="PTHR39336">
    <property type="entry name" value="PYRIDOXAMINE PHOSPHATE OXIDASE FAMILY PROTEIN (AFU_ORTHOLOGUE AFUA_6G11440)"/>
    <property type="match status" value="1"/>
</dbReference>
<organism evidence="2 3">
    <name type="scientific">Rubellimicrobium roseum</name>
    <dbReference type="NCBI Taxonomy" id="687525"/>
    <lineage>
        <taxon>Bacteria</taxon>
        <taxon>Pseudomonadati</taxon>
        <taxon>Pseudomonadota</taxon>
        <taxon>Alphaproteobacteria</taxon>
        <taxon>Rhodobacterales</taxon>
        <taxon>Roseobacteraceae</taxon>
        <taxon>Rubellimicrobium</taxon>
    </lineage>
</organism>
<sequence>MAKQFSCFEPAHQAFIQEQPIYFVGTAAPEGRVNVSPKGRDSLRVIGPNRLVWRNLTGSGNETAAHLLQADRMTVMWCSFTTRPLILRAYGTATVIHHGEPGWDELDRHFPSELGARQIFDMTVDLVQTSCGYAVPFMDYRSERDTLVKWAEDRGEDGVERYWQEKNRRSIDGFPTGMPE</sequence>
<dbReference type="OrthoDB" id="115989at2"/>
<proteinExistence type="predicted"/>
<accession>A0A5C4NAF7</accession>
<dbReference type="InterPro" id="IPR012349">
    <property type="entry name" value="Split_barrel_FMN-bd"/>
</dbReference>
<evidence type="ECO:0000259" key="1">
    <source>
        <dbReference type="Pfam" id="PF01243"/>
    </source>
</evidence>
<name>A0A5C4NAF7_9RHOB</name>
<dbReference type="Gene3D" id="2.30.110.10">
    <property type="entry name" value="Electron Transport, Fmn-binding Protein, Chain A"/>
    <property type="match status" value="1"/>
</dbReference>
<dbReference type="AlphaFoldDB" id="A0A5C4NAF7"/>
<keyword evidence="3" id="KW-1185">Reference proteome</keyword>
<dbReference type="Proteomes" id="UP000305709">
    <property type="component" value="Unassembled WGS sequence"/>
</dbReference>
<dbReference type="RefSeq" id="WP_139082322.1">
    <property type="nucleotide sequence ID" value="NZ_VDFV01000022.1"/>
</dbReference>
<gene>
    <name evidence="2" type="ORF">FHG71_14035</name>
</gene>
<evidence type="ECO:0000313" key="3">
    <source>
        <dbReference type="Proteomes" id="UP000305709"/>
    </source>
</evidence>
<feature type="domain" description="Pyridoxamine 5'-phosphate oxidase N-terminal" evidence="1">
    <location>
        <begin position="8"/>
        <end position="131"/>
    </location>
</feature>
<evidence type="ECO:0000313" key="2">
    <source>
        <dbReference type="EMBL" id="TNC69123.1"/>
    </source>
</evidence>